<dbReference type="GO" id="GO:0016020">
    <property type="term" value="C:membrane"/>
    <property type="evidence" value="ECO:0007669"/>
    <property type="project" value="UniProtKB-SubCell"/>
</dbReference>
<evidence type="ECO:0000256" key="6">
    <source>
        <dbReference type="ARBA" id="ARBA00022989"/>
    </source>
</evidence>
<evidence type="ECO:0000256" key="8">
    <source>
        <dbReference type="ARBA" id="ARBA00023136"/>
    </source>
</evidence>
<dbReference type="EC" id="2.7.8.24" evidence="13"/>
<evidence type="ECO:0000313" key="13">
    <source>
        <dbReference type="EMBL" id="SMX45379.1"/>
    </source>
</evidence>
<feature type="transmembrane region" description="Helical" evidence="12">
    <location>
        <begin position="12"/>
        <end position="36"/>
    </location>
</feature>
<dbReference type="Proteomes" id="UP000220836">
    <property type="component" value="Unassembled WGS sequence"/>
</dbReference>
<keyword evidence="10" id="KW-1208">Phospholipid metabolism</keyword>
<evidence type="ECO:0000256" key="12">
    <source>
        <dbReference type="SAM" id="Phobius"/>
    </source>
</evidence>
<keyword evidence="6 12" id="KW-1133">Transmembrane helix</keyword>
<name>A0A238KR98_9RHOB</name>
<evidence type="ECO:0000256" key="3">
    <source>
        <dbReference type="ARBA" id="ARBA00022516"/>
    </source>
</evidence>
<feature type="transmembrane region" description="Helical" evidence="12">
    <location>
        <begin position="169"/>
        <end position="192"/>
    </location>
</feature>
<dbReference type="EMBL" id="FXYH01000011">
    <property type="protein sequence ID" value="SMX45379.1"/>
    <property type="molecule type" value="Genomic_DNA"/>
</dbReference>
<comment type="similarity">
    <text evidence="2 11">Belongs to the CDP-alcohol phosphatidyltransferase class-I family.</text>
</comment>
<dbReference type="GO" id="GO:0008654">
    <property type="term" value="P:phospholipid biosynthetic process"/>
    <property type="evidence" value="ECO:0007669"/>
    <property type="project" value="UniProtKB-KW"/>
</dbReference>
<evidence type="ECO:0000256" key="7">
    <source>
        <dbReference type="ARBA" id="ARBA00023098"/>
    </source>
</evidence>
<protein>
    <submittedName>
        <fullName evidence="13">Phosphatidylcholine synthase</fullName>
        <ecNumber evidence="13">2.7.8.24</ecNumber>
    </submittedName>
</protein>
<accession>A0A238KR98</accession>
<dbReference type="RefSeq" id="WP_097805498.1">
    <property type="nucleotide sequence ID" value="NZ_FXYH01000011.1"/>
</dbReference>
<dbReference type="PANTHER" id="PTHR14269:SF61">
    <property type="entry name" value="CDP-DIACYLGLYCEROL--SERINE O-PHOSPHATIDYLTRANSFERASE"/>
    <property type="match status" value="1"/>
</dbReference>
<keyword evidence="5 12" id="KW-0812">Transmembrane</keyword>
<feature type="transmembrane region" description="Helical" evidence="12">
    <location>
        <begin position="204"/>
        <end position="232"/>
    </location>
</feature>
<keyword evidence="9" id="KW-0594">Phospholipid biosynthesis</keyword>
<dbReference type="InterPro" id="IPR050324">
    <property type="entry name" value="CDP-alcohol_PTase-I"/>
</dbReference>
<evidence type="ECO:0000256" key="4">
    <source>
        <dbReference type="ARBA" id="ARBA00022679"/>
    </source>
</evidence>
<reference evidence="13 14" key="1">
    <citation type="submission" date="2017-05" db="EMBL/GenBank/DDBJ databases">
        <authorList>
            <person name="Song R."/>
            <person name="Chenine A.L."/>
            <person name="Ruprecht R.M."/>
        </authorList>
    </citation>
    <scope>NUCLEOTIDE SEQUENCE [LARGE SCALE GENOMIC DNA]</scope>
    <source>
        <strain evidence="13 14">CECT 8663</strain>
    </source>
</reference>
<keyword evidence="4 11" id="KW-0808">Transferase</keyword>
<dbReference type="Gene3D" id="1.20.120.1760">
    <property type="match status" value="1"/>
</dbReference>
<keyword evidence="14" id="KW-1185">Reference proteome</keyword>
<keyword evidence="3" id="KW-0444">Lipid biosynthesis</keyword>
<keyword evidence="8 12" id="KW-0472">Membrane</keyword>
<evidence type="ECO:0000256" key="10">
    <source>
        <dbReference type="ARBA" id="ARBA00023264"/>
    </source>
</evidence>
<evidence type="ECO:0000256" key="1">
    <source>
        <dbReference type="ARBA" id="ARBA00004141"/>
    </source>
</evidence>
<keyword evidence="7" id="KW-0443">Lipid metabolism</keyword>
<organism evidence="13 14">
    <name type="scientific">Pelagimonas varians</name>
    <dbReference type="NCBI Taxonomy" id="696760"/>
    <lineage>
        <taxon>Bacteria</taxon>
        <taxon>Pseudomonadati</taxon>
        <taxon>Pseudomonadota</taxon>
        <taxon>Alphaproteobacteria</taxon>
        <taxon>Rhodobacterales</taxon>
        <taxon>Roseobacteraceae</taxon>
        <taxon>Pelagimonas</taxon>
    </lineage>
</organism>
<dbReference type="PANTHER" id="PTHR14269">
    <property type="entry name" value="CDP-DIACYLGLYCEROL--GLYCEROL-3-PHOSPHATE 3-PHOSPHATIDYLTRANSFERASE-RELATED"/>
    <property type="match status" value="1"/>
</dbReference>
<dbReference type="InterPro" id="IPR000462">
    <property type="entry name" value="CDP-OH_P_trans"/>
</dbReference>
<dbReference type="Pfam" id="PF01066">
    <property type="entry name" value="CDP-OH_P_transf"/>
    <property type="match status" value="1"/>
</dbReference>
<feature type="transmembrane region" description="Helical" evidence="12">
    <location>
        <begin position="104"/>
        <end position="125"/>
    </location>
</feature>
<evidence type="ECO:0000256" key="11">
    <source>
        <dbReference type="RuleBase" id="RU003750"/>
    </source>
</evidence>
<feature type="transmembrane region" description="Helical" evidence="12">
    <location>
        <begin position="137"/>
        <end position="157"/>
    </location>
</feature>
<evidence type="ECO:0000256" key="2">
    <source>
        <dbReference type="ARBA" id="ARBA00010441"/>
    </source>
</evidence>
<dbReference type="OrthoDB" id="9777147at2"/>
<dbReference type="GO" id="GO:0050520">
    <property type="term" value="F:phosphatidylcholine synthase activity"/>
    <property type="evidence" value="ECO:0007669"/>
    <property type="project" value="UniProtKB-EC"/>
</dbReference>
<evidence type="ECO:0000256" key="5">
    <source>
        <dbReference type="ARBA" id="ARBA00022692"/>
    </source>
</evidence>
<evidence type="ECO:0000313" key="14">
    <source>
        <dbReference type="Proteomes" id="UP000220836"/>
    </source>
</evidence>
<proteinExistence type="inferred from homology"/>
<evidence type="ECO:0000256" key="9">
    <source>
        <dbReference type="ARBA" id="ARBA00023209"/>
    </source>
</evidence>
<sequence>MTQPNEKPEREFSLIQLLPNALTIAAICAGLTAIRLAAQDNHLLAVKLILVAGILDGLDGRLARALGSDSEMGAELDSLADFLNFGVAPPLILYFWSLQDIRGIGWFAALVFAMCCVIRLARFNVGIKSPDSEGSGAFFEGVPSPAGAFLVMMPLYWSFAFPESEGLPGLVLCLYIILVGLLLVSQIPTWSFKATKVPRKNLKYFFFAISIIFAAVLTYPWITLMVLCLGYVSTVGWAWVQSKRA</sequence>
<comment type="subcellular location">
    <subcellularLocation>
        <location evidence="1">Membrane</location>
        <topology evidence="1">Multi-pass membrane protein</topology>
    </subcellularLocation>
</comment>
<dbReference type="AlphaFoldDB" id="A0A238KR98"/>
<gene>
    <name evidence="13" type="primary">pcs_2</name>
    <name evidence="13" type="ORF">PEV8663_03026</name>
</gene>
<dbReference type="InterPro" id="IPR043130">
    <property type="entry name" value="CDP-OH_PTrfase_TM_dom"/>
</dbReference>
<dbReference type="InterPro" id="IPR048254">
    <property type="entry name" value="CDP_ALCOHOL_P_TRANSF_CS"/>
</dbReference>
<dbReference type="PROSITE" id="PS00379">
    <property type="entry name" value="CDP_ALCOHOL_P_TRANSF"/>
    <property type="match status" value="1"/>
</dbReference>